<dbReference type="NCBIfam" id="TIGR04057">
    <property type="entry name" value="SusC_RagA_signa"/>
    <property type="match status" value="1"/>
</dbReference>
<evidence type="ECO:0000256" key="2">
    <source>
        <dbReference type="ARBA" id="ARBA00022448"/>
    </source>
</evidence>
<feature type="domain" description="TonB-dependent receptor plug" evidence="9">
    <location>
        <begin position="216"/>
        <end position="322"/>
    </location>
</feature>
<evidence type="ECO:0000313" key="11">
    <source>
        <dbReference type="Proteomes" id="UP001172083"/>
    </source>
</evidence>
<comment type="similarity">
    <text evidence="7">Belongs to the TonB-dependent receptor family.</text>
</comment>
<keyword evidence="4 7" id="KW-0812">Transmembrane</keyword>
<evidence type="ECO:0000256" key="1">
    <source>
        <dbReference type="ARBA" id="ARBA00004571"/>
    </source>
</evidence>
<protein>
    <submittedName>
        <fullName evidence="10">TonB-dependent receptor</fullName>
    </submittedName>
</protein>
<dbReference type="Pfam" id="PF13715">
    <property type="entry name" value="CarbopepD_reg_2"/>
    <property type="match status" value="1"/>
</dbReference>
<evidence type="ECO:0000256" key="5">
    <source>
        <dbReference type="ARBA" id="ARBA00023136"/>
    </source>
</evidence>
<dbReference type="PROSITE" id="PS52016">
    <property type="entry name" value="TONB_DEPENDENT_REC_3"/>
    <property type="match status" value="1"/>
</dbReference>
<keyword evidence="2 7" id="KW-0813">Transport</keyword>
<keyword evidence="11" id="KW-1185">Reference proteome</keyword>
<evidence type="ECO:0000256" key="7">
    <source>
        <dbReference type="PROSITE-ProRule" id="PRU01360"/>
    </source>
</evidence>
<dbReference type="EMBL" id="JAUJEB010000001">
    <property type="protein sequence ID" value="MDN5212285.1"/>
    <property type="molecule type" value="Genomic_DNA"/>
</dbReference>
<dbReference type="Proteomes" id="UP001172083">
    <property type="component" value="Unassembled WGS sequence"/>
</dbReference>
<dbReference type="InterPro" id="IPR037066">
    <property type="entry name" value="Plug_dom_sf"/>
</dbReference>
<dbReference type="InterPro" id="IPR036942">
    <property type="entry name" value="Beta-barrel_TonB_sf"/>
</dbReference>
<gene>
    <name evidence="10" type="ORF">QQ020_09505</name>
</gene>
<dbReference type="Pfam" id="PF07715">
    <property type="entry name" value="Plug"/>
    <property type="match status" value="1"/>
</dbReference>
<dbReference type="Gene3D" id="2.170.130.10">
    <property type="entry name" value="TonB-dependent receptor, plug domain"/>
    <property type="match status" value="1"/>
</dbReference>
<accession>A0ABT8L647</accession>
<dbReference type="InterPro" id="IPR012910">
    <property type="entry name" value="Plug_dom"/>
</dbReference>
<keyword evidence="10" id="KW-0675">Receptor</keyword>
<evidence type="ECO:0000256" key="4">
    <source>
        <dbReference type="ARBA" id="ARBA00022692"/>
    </source>
</evidence>
<keyword evidence="5 7" id="KW-0472">Membrane</keyword>
<proteinExistence type="inferred from homology"/>
<evidence type="ECO:0000313" key="10">
    <source>
        <dbReference type="EMBL" id="MDN5212285.1"/>
    </source>
</evidence>
<feature type="chain" id="PRO_5045762244" evidence="8">
    <location>
        <begin position="22"/>
        <end position="1148"/>
    </location>
</feature>
<comment type="subcellular location">
    <subcellularLocation>
        <location evidence="1 7">Cell outer membrane</location>
        <topology evidence="1 7">Multi-pass membrane protein</topology>
    </subcellularLocation>
</comment>
<dbReference type="InterPro" id="IPR039426">
    <property type="entry name" value="TonB-dep_rcpt-like"/>
</dbReference>
<evidence type="ECO:0000256" key="3">
    <source>
        <dbReference type="ARBA" id="ARBA00022452"/>
    </source>
</evidence>
<sequence length="1148" mass="127604">MTKFTARQVVLICLSLQVSMAGDISAQVKSVKEVNLSLNKINTPLVDVFREIEKETNYKFNFSKDKIDLSKKVTVQHLNATVERILLDLSREHRLAFKQVNNNISVYKLKGRASQNRIELEITADIEISGKITDENNQELPGASIIVKGTNHGTISGTDGSYKLSVPEGATITVSFVGYLTQNIEVGSQTVINVQMAVDAAQLAEVIVVGYSSQTKATVTGAISTIEGEDIAEVPVSNISQSLAGRMAGVSMRPNGGAPGDDDPDIHIRGIVTTGNNRPLVVIDGIRRNNIGEINPNVIETVTVLKDAAAVAPFGIGGANGVILITTKKGKSGKPVVSLSTTYGFQNPTYLPEMLSARDYMALQNEGYYNLNPNGTTPPNDPDLIANYNELHQQDPYRYPDSEFTDVFEKNAGMQIGNLEIRGGTENIQYYAGLGYFNQKGIFDPLGYQRYTYNLNFDVNITPTTKVGMALNGSFEQTDGIDADESVTHLMRSFYKFVPTQTLLYPEGDKWGESSANTPVGVLRSDGYRKDRDNTLLSSIYIEKEFSFIEGLSVKGVFSYDPTESNDKLWHVPYIYHNIDLSQDPYTYTEAISLQEGNGAPYTWLEQENRRRKTYTYQGYINYNRAFGDHNVSALFVAEARKISDDFFKTRRNNFAIEIDELSLGSSNKLDYDNAGSSGTGSEIGYVYRLGYTYKNRYILEASGRYDGHYVFAPRKRWGYFPAFSAAWRISEEEFMDGLSSIIDDLKIRSSWGKSGNLPYIDGRLAAFQYLAGYDLRGNAYAFGNGSLVQGSRVQNEPNPNITWEISKKFDIGFDLSMWNGLLTLEFDFFHEDRTGMLLTPQVTLPVEYGLALSQENKGVMDNNGFEFSIGTQKKWESGLLLTLIANMSYAENNMIEVFQTDAQRDNPNRTRVGRPFGTPYGYKSLGLFSTAEDINSDGIIDASDGYDIVQFGELHPGDVKYADLSGPDGVPDGIIDSNDRTVIGNPVYPSTTYGLTSSVSYKGFELSLFFQGTANSSINIRQFMTNPFANNGSNTAYEYFDNRWTPDNQDAKYPRATPSPYTNNTQDSDFWIVNTNYLRLKTAILGYTIPKSLTDKLNVGSIGLHITGQNLFTFSSLKHIDPELGYDDRENAYPVMKSFAFGLNVSF</sequence>
<keyword evidence="8" id="KW-0732">Signal</keyword>
<keyword evidence="6 7" id="KW-0998">Cell outer membrane</keyword>
<organism evidence="10 11">
    <name type="scientific">Agaribacillus aureus</name>
    <dbReference type="NCBI Taxonomy" id="3051825"/>
    <lineage>
        <taxon>Bacteria</taxon>
        <taxon>Pseudomonadati</taxon>
        <taxon>Bacteroidota</taxon>
        <taxon>Cytophagia</taxon>
        <taxon>Cytophagales</taxon>
        <taxon>Splendidivirgaceae</taxon>
        <taxon>Agaribacillus</taxon>
    </lineage>
</organism>
<dbReference type="InterPro" id="IPR008969">
    <property type="entry name" value="CarboxyPept-like_regulatory"/>
</dbReference>
<comment type="caution">
    <text evidence="10">The sequence shown here is derived from an EMBL/GenBank/DDBJ whole genome shotgun (WGS) entry which is preliminary data.</text>
</comment>
<evidence type="ECO:0000259" key="9">
    <source>
        <dbReference type="Pfam" id="PF07715"/>
    </source>
</evidence>
<dbReference type="Gene3D" id="2.60.40.1120">
    <property type="entry name" value="Carboxypeptidase-like, regulatory domain"/>
    <property type="match status" value="1"/>
</dbReference>
<keyword evidence="3 7" id="KW-1134">Transmembrane beta strand</keyword>
<evidence type="ECO:0000256" key="8">
    <source>
        <dbReference type="SAM" id="SignalP"/>
    </source>
</evidence>
<name>A0ABT8L647_9BACT</name>
<dbReference type="NCBIfam" id="TIGR04056">
    <property type="entry name" value="OMP_RagA_SusC"/>
    <property type="match status" value="1"/>
</dbReference>
<dbReference type="RefSeq" id="WP_346757604.1">
    <property type="nucleotide sequence ID" value="NZ_JAUJEB010000001.1"/>
</dbReference>
<reference evidence="10" key="1">
    <citation type="submission" date="2023-06" db="EMBL/GenBank/DDBJ databases">
        <title>Genomic of Agaribacillus aureum.</title>
        <authorList>
            <person name="Wang G."/>
        </authorList>
    </citation>
    <scope>NUCLEOTIDE SEQUENCE</scope>
    <source>
        <strain evidence="10">BMA12</strain>
    </source>
</reference>
<dbReference type="SUPFAM" id="SSF49464">
    <property type="entry name" value="Carboxypeptidase regulatory domain-like"/>
    <property type="match status" value="1"/>
</dbReference>
<dbReference type="InterPro" id="IPR023996">
    <property type="entry name" value="TonB-dep_OMP_SusC/RagA"/>
</dbReference>
<dbReference type="SUPFAM" id="SSF56935">
    <property type="entry name" value="Porins"/>
    <property type="match status" value="1"/>
</dbReference>
<dbReference type="InterPro" id="IPR023997">
    <property type="entry name" value="TonB-dep_OMP_SusC/RagA_CS"/>
</dbReference>
<feature type="signal peptide" evidence="8">
    <location>
        <begin position="1"/>
        <end position="21"/>
    </location>
</feature>
<evidence type="ECO:0000256" key="6">
    <source>
        <dbReference type="ARBA" id="ARBA00023237"/>
    </source>
</evidence>
<dbReference type="Gene3D" id="2.40.170.20">
    <property type="entry name" value="TonB-dependent receptor, beta-barrel domain"/>
    <property type="match status" value="1"/>
</dbReference>